<sequence length="171" mass="19929">MFAVWEKDFARKILRGAVKSIASAYLPSPDKSEIKLFALHRNSTLQPISSEKDINHPLRELNFHHQVITNPSPKHQVKHIKLFRHTQRAMHLKSVKPIASTYLPSQDKSEIKLFAIQHSNPSCEKDRNHPLRELIFQHQVIINPSSKHQVKNIKLFRVTQSHGNRKFLQEE</sequence>
<dbReference type="EMBL" id="BPLQ01000562">
    <property type="protein sequence ID" value="GIX72882.1"/>
    <property type="molecule type" value="Genomic_DNA"/>
</dbReference>
<name>A0AAV4MMX0_9ARAC</name>
<dbReference type="Proteomes" id="UP001054837">
    <property type="component" value="Unassembled WGS sequence"/>
</dbReference>
<gene>
    <name evidence="1" type="ORF">CDAR_72561</name>
</gene>
<proteinExistence type="predicted"/>
<evidence type="ECO:0000313" key="2">
    <source>
        <dbReference type="Proteomes" id="UP001054837"/>
    </source>
</evidence>
<accession>A0AAV4MMX0</accession>
<comment type="caution">
    <text evidence="1">The sequence shown here is derived from an EMBL/GenBank/DDBJ whole genome shotgun (WGS) entry which is preliminary data.</text>
</comment>
<protein>
    <submittedName>
        <fullName evidence="1">Uncharacterized protein</fullName>
    </submittedName>
</protein>
<reference evidence="1 2" key="1">
    <citation type="submission" date="2021-06" db="EMBL/GenBank/DDBJ databases">
        <title>Caerostris darwini draft genome.</title>
        <authorList>
            <person name="Kono N."/>
            <person name="Arakawa K."/>
        </authorList>
    </citation>
    <scope>NUCLEOTIDE SEQUENCE [LARGE SCALE GENOMIC DNA]</scope>
</reference>
<keyword evidence="2" id="KW-1185">Reference proteome</keyword>
<organism evidence="1 2">
    <name type="scientific">Caerostris darwini</name>
    <dbReference type="NCBI Taxonomy" id="1538125"/>
    <lineage>
        <taxon>Eukaryota</taxon>
        <taxon>Metazoa</taxon>
        <taxon>Ecdysozoa</taxon>
        <taxon>Arthropoda</taxon>
        <taxon>Chelicerata</taxon>
        <taxon>Arachnida</taxon>
        <taxon>Araneae</taxon>
        <taxon>Araneomorphae</taxon>
        <taxon>Entelegynae</taxon>
        <taxon>Araneoidea</taxon>
        <taxon>Araneidae</taxon>
        <taxon>Caerostris</taxon>
    </lineage>
</organism>
<evidence type="ECO:0000313" key="1">
    <source>
        <dbReference type="EMBL" id="GIX72882.1"/>
    </source>
</evidence>
<dbReference type="AlphaFoldDB" id="A0AAV4MMX0"/>